<keyword evidence="1" id="KW-0732">Signal</keyword>
<evidence type="ECO:0000313" key="3">
    <source>
        <dbReference type="Proteomes" id="UP000050280"/>
    </source>
</evidence>
<keyword evidence="3" id="KW-1185">Reference proteome</keyword>
<dbReference type="AlphaFoldDB" id="A0A0P7AT86"/>
<evidence type="ECO:0000256" key="1">
    <source>
        <dbReference type="SAM" id="SignalP"/>
    </source>
</evidence>
<gene>
    <name evidence="2" type="ORF">I595_3075</name>
</gene>
<comment type="caution">
    <text evidence="2">The sequence shown here is derived from an EMBL/GenBank/DDBJ whole genome shotgun (WGS) entry which is preliminary data.</text>
</comment>
<feature type="signal peptide" evidence="1">
    <location>
        <begin position="1"/>
        <end position="21"/>
    </location>
</feature>
<feature type="chain" id="PRO_5006135039" evidence="1">
    <location>
        <begin position="22"/>
        <end position="313"/>
    </location>
</feature>
<dbReference type="STRING" id="1300341.I595_3075"/>
<dbReference type="EMBL" id="LDJX01000006">
    <property type="protein sequence ID" value="KPM31096.1"/>
    <property type="molecule type" value="Genomic_DNA"/>
</dbReference>
<dbReference type="PATRIC" id="fig|1300341.3.peg.3227"/>
<sequence>MKTMKTITFLLCAITWCTTVAQQDNYGITLGAHIPAQAEDIPQGAKQFLLNKLGKIITDNGISDDVNNPRFILVPNVTVLSKNITPTAPPKIAYALEVTLYIGDGIGGNLFQSQSIMAKGVGTNELKAYTSAIRSINTSHPKIKKLINDGKNEILAYYDQQCDAIGKKAAALEASGQTTKALITILNIPEASNCFNQQNRKIASLYKKAINEDCSRKLNAAKALWAGNQDLGTANTIGELLASIEPRASCFSEVKSFYQKLSDRVMELSDRGWEYQLMELEVDKSEIEAARAIGVAFGTNQAQNVTYNTRGWF</sequence>
<reference evidence="2 3" key="1">
    <citation type="submission" date="2015-09" db="EMBL/GenBank/DDBJ databases">
        <title>Genome sequence of the marine flavobacterium Croceitalea dokdonensis DOKDO 023 that contains proton- and sodium-pumping rhodopsins.</title>
        <authorList>
            <person name="Kwon S.-K."/>
            <person name="Lee H.K."/>
            <person name="Kwak M.-J."/>
            <person name="Kim J.F."/>
        </authorList>
    </citation>
    <scope>NUCLEOTIDE SEQUENCE [LARGE SCALE GENOMIC DNA]</scope>
    <source>
        <strain evidence="2 3">DOKDO 023</strain>
    </source>
</reference>
<accession>A0A0P7AT86</accession>
<dbReference type="Proteomes" id="UP000050280">
    <property type="component" value="Unassembled WGS sequence"/>
</dbReference>
<evidence type="ECO:0000313" key="2">
    <source>
        <dbReference type="EMBL" id="KPM31096.1"/>
    </source>
</evidence>
<protein>
    <submittedName>
        <fullName evidence="2">Uncharacterized protein</fullName>
    </submittedName>
</protein>
<organism evidence="2 3">
    <name type="scientific">Croceitalea dokdonensis DOKDO 023</name>
    <dbReference type="NCBI Taxonomy" id="1300341"/>
    <lineage>
        <taxon>Bacteria</taxon>
        <taxon>Pseudomonadati</taxon>
        <taxon>Bacteroidota</taxon>
        <taxon>Flavobacteriia</taxon>
        <taxon>Flavobacteriales</taxon>
        <taxon>Flavobacteriaceae</taxon>
        <taxon>Croceitalea</taxon>
    </lineage>
</organism>
<name>A0A0P7AT86_9FLAO</name>
<proteinExistence type="predicted"/>